<dbReference type="PRINTS" id="PR00301">
    <property type="entry name" value="HEATSHOCK70"/>
</dbReference>
<dbReference type="PROSITE" id="PS00329">
    <property type="entry name" value="HSP70_2"/>
    <property type="match status" value="1"/>
</dbReference>
<evidence type="ECO:0000313" key="5">
    <source>
        <dbReference type="EMBL" id="GMR31657.1"/>
    </source>
</evidence>
<dbReference type="InterPro" id="IPR018181">
    <property type="entry name" value="Heat_shock_70_CS"/>
</dbReference>
<organism evidence="5 6">
    <name type="scientific">Pristionchus mayeri</name>
    <dbReference type="NCBI Taxonomy" id="1317129"/>
    <lineage>
        <taxon>Eukaryota</taxon>
        <taxon>Metazoa</taxon>
        <taxon>Ecdysozoa</taxon>
        <taxon>Nematoda</taxon>
        <taxon>Chromadorea</taxon>
        <taxon>Rhabditida</taxon>
        <taxon>Rhabditina</taxon>
        <taxon>Diplogasteromorpha</taxon>
        <taxon>Diplogasteroidea</taxon>
        <taxon>Neodiplogasteridae</taxon>
        <taxon>Pristionchus</taxon>
    </lineage>
</organism>
<keyword evidence="6" id="KW-1185">Reference proteome</keyword>
<dbReference type="Gene3D" id="2.60.34.10">
    <property type="entry name" value="Substrate Binding Domain Of DNAk, Chain A, domain 1"/>
    <property type="match status" value="1"/>
</dbReference>
<dbReference type="AlphaFoldDB" id="A0AAN4YZC5"/>
<dbReference type="CDD" id="cd24028">
    <property type="entry name" value="ASKHA_NBD_HSP70_HSPA1-like"/>
    <property type="match status" value="1"/>
</dbReference>
<dbReference type="PROSITE" id="PS01036">
    <property type="entry name" value="HSP70_3"/>
    <property type="match status" value="1"/>
</dbReference>
<evidence type="ECO:0000256" key="4">
    <source>
        <dbReference type="RuleBase" id="RU003322"/>
    </source>
</evidence>
<dbReference type="Gene3D" id="3.90.640.10">
    <property type="entry name" value="Actin, Chain A, domain 4"/>
    <property type="match status" value="1"/>
</dbReference>
<feature type="non-terminal residue" evidence="5">
    <location>
        <position position="1"/>
    </location>
</feature>
<dbReference type="EMBL" id="BTRK01000001">
    <property type="protein sequence ID" value="GMR31657.1"/>
    <property type="molecule type" value="Genomic_DNA"/>
</dbReference>
<dbReference type="InterPro" id="IPR029047">
    <property type="entry name" value="HSP70_peptide-bd_sf"/>
</dbReference>
<accession>A0AAN4YZC5</accession>
<dbReference type="PROSITE" id="PS00297">
    <property type="entry name" value="HSP70_1"/>
    <property type="match status" value="1"/>
</dbReference>
<evidence type="ECO:0000256" key="2">
    <source>
        <dbReference type="ARBA" id="ARBA00022741"/>
    </source>
</evidence>
<dbReference type="FunFam" id="3.90.640.10:FF:000029">
    <property type="entry name" value="Heat shock protein 110"/>
    <property type="match status" value="1"/>
</dbReference>
<reference evidence="6" key="1">
    <citation type="submission" date="2022-10" db="EMBL/GenBank/DDBJ databases">
        <title>Genome assembly of Pristionchus species.</title>
        <authorList>
            <person name="Yoshida K."/>
            <person name="Sommer R.J."/>
        </authorList>
    </citation>
    <scope>NUCLEOTIDE SEQUENCE [LARGE SCALE GENOMIC DNA]</scope>
    <source>
        <strain evidence="6">RS5460</strain>
    </source>
</reference>
<dbReference type="SUPFAM" id="SSF100920">
    <property type="entry name" value="Heat shock protein 70kD (HSP70), peptide-binding domain"/>
    <property type="match status" value="1"/>
</dbReference>
<dbReference type="InterPro" id="IPR043129">
    <property type="entry name" value="ATPase_NBD"/>
</dbReference>
<dbReference type="PANTHER" id="PTHR19375">
    <property type="entry name" value="HEAT SHOCK PROTEIN 70KDA"/>
    <property type="match status" value="1"/>
</dbReference>
<evidence type="ECO:0000256" key="3">
    <source>
        <dbReference type="ARBA" id="ARBA00022840"/>
    </source>
</evidence>
<keyword evidence="2 4" id="KW-0547">Nucleotide-binding</keyword>
<dbReference type="Proteomes" id="UP001328107">
    <property type="component" value="Unassembled WGS sequence"/>
</dbReference>
<dbReference type="GO" id="GO:0140662">
    <property type="term" value="F:ATP-dependent protein folding chaperone"/>
    <property type="evidence" value="ECO:0007669"/>
    <property type="project" value="InterPro"/>
</dbReference>
<comment type="caution">
    <text evidence="5">The sequence shown here is derived from an EMBL/GenBank/DDBJ whole genome shotgun (WGS) entry which is preliminary data.</text>
</comment>
<dbReference type="InterPro" id="IPR013126">
    <property type="entry name" value="Hsp_70_fam"/>
</dbReference>
<dbReference type="Pfam" id="PF00012">
    <property type="entry name" value="HSP70"/>
    <property type="match status" value="1"/>
</dbReference>
<dbReference type="SUPFAM" id="SSF53067">
    <property type="entry name" value="Actin-like ATPase domain"/>
    <property type="match status" value="2"/>
</dbReference>
<sequence length="597" mass="66270">QAIGIDLGTTNCCAAYMKSDTKVEVFENRWSNKTTPSVAYIGSNFKKVGEDALARRAADPRNTIFQIKRLIGRSANDVELKKRSYPFEMLSSRKGDVTIRVTPSDEDANGESKIFSPEQISSFILRYIAVIASDRGIKVEDVVITVPANFTDSQRQATIAAGEMAGLNVLQIINEPTAAALAYAFELNTEKERTVLVYDLGGGTFDVSIVRISGLHAKVLSSSGRAYLGGEDFDRCIFGHASNEFRSQGLVIDSNDYVLTRSCEDAKKTLSVCHRATIEYSTNDRSYSCEITRAKFEELCCDLFEQTIMRVTDAIEGASLDKEAIDDIVLVGGSSRIPKIKEMVGAYFGDKQLKFNIPPDHAVACGAAILAQSLSKTKESEHSSLRGAVKIADVLSHSIGTALVYDRFSVMLKKGTQYTTSQTKTFFNASDNLTELIIKILEGESSVASENKFLGACKIKVPKQKMGENRILTTFCIDENGLLSVHLCDQDTKKEEWTKVQTSKYSDEERMAMVRDARAEEEKEKMERQRAEARASFANTIHSAKVAMANTDSKNIKSALKKLIDNEEKWFKTKKHSNNDFIFHASSMKEKLDKIME</sequence>
<dbReference type="GO" id="GO:0006950">
    <property type="term" value="P:response to stress"/>
    <property type="evidence" value="ECO:0007669"/>
    <property type="project" value="UniProtKB-ARBA"/>
</dbReference>
<evidence type="ECO:0000256" key="1">
    <source>
        <dbReference type="ARBA" id="ARBA00007381"/>
    </source>
</evidence>
<comment type="similarity">
    <text evidence="1 4">Belongs to the heat shock protein 70 family.</text>
</comment>
<keyword evidence="3 4" id="KW-0067">ATP-binding</keyword>
<dbReference type="GO" id="GO:0005524">
    <property type="term" value="F:ATP binding"/>
    <property type="evidence" value="ECO:0007669"/>
    <property type="project" value="UniProtKB-KW"/>
</dbReference>
<name>A0AAN4YZC5_9BILA</name>
<evidence type="ECO:0008006" key="7">
    <source>
        <dbReference type="Google" id="ProtNLM"/>
    </source>
</evidence>
<evidence type="ECO:0000313" key="6">
    <source>
        <dbReference type="Proteomes" id="UP001328107"/>
    </source>
</evidence>
<dbReference type="Gene3D" id="3.30.420.40">
    <property type="match status" value="2"/>
</dbReference>
<protein>
    <recommendedName>
        <fullName evidence="7">Heat shock protein 70</fullName>
    </recommendedName>
</protein>
<dbReference type="Gene3D" id="3.30.30.30">
    <property type="match status" value="1"/>
</dbReference>
<proteinExistence type="inferred from homology"/>
<gene>
    <name evidence="5" type="ORF">PMAYCL1PPCAC_01852</name>
</gene>